<gene>
    <name evidence="1" type="ORF">METZ01_LOCUS42405</name>
</gene>
<proteinExistence type="predicted"/>
<reference evidence="1" key="1">
    <citation type="submission" date="2018-05" db="EMBL/GenBank/DDBJ databases">
        <authorList>
            <person name="Lanie J.A."/>
            <person name="Ng W.-L."/>
            <person name="Kazmierczak K.M."/>
            <person name="Andrzejewski T.M."/>
            <person name="Davidsen T.M."/>
            <person name="Wayne K.J."/>
            <person name="Tettelin H."/>
            <person name="Glass J.I."/>
            <person name="Rusch D."/>
            <person name="Podicherti R."/>
            <person name="Tsui H.-C.T."/>
            <person name="Winkler M.E."/>
        </authorList>
    </citation>
    <scope>NUCLEOTIDE SEQUENCE</scope>
</reference>
<protein>
    <submittedName>
        <fullName evidence="1">Uncharacterized protein</fullName>
    </submittedName>
</protein>
<accession>A0A381RDA3</accession>
<sequence length="29" mass="3616">MKESLMIFLTIKMVMNQLELRLKKNHLRR</sequence>
<dbReference type="EMBL" id="UINC01001822">
    <property type="protein sequence ID" value="SUZ89551.1"/>
    <property type="molecule type" value="Genomic_DNA"/>
</dbReference>
<name>A0A381RDA3_9ZZZZ</name>
<dbReference type="AlphaFoldDB" id="A0A381RDA3"/>
<evidence type="ECO:0000313" key="1">
    <source>
        <dbReference type="EMBL" id="SUZ89551.1"/>
    </source>
</evidence>
<organism evidence="1">
    <name type="scientific">marine metagenome</name>
    <dbReference type="NCBI Taxonomy" id="408172"/>
    <lineage>
        <taxon>unclassified sequences</taxon>
        <taxon>metagenomes</taxon>
        <taxon>ecological metagenomes</taxon>
    </lineage>
</organism>